<keyword evidence="2" id="KW-1185">Reference proteome</keyword>
<reference evidence="1 2" key="1">
    <citation type="journal article" date="2024" name="bioRxiv">
        <title>A reference genome for Trichogramma kaykai: A tiny desert-dwelling parasitoid wasp with competing sex-ratio distorters.</title>
        <authorList>
            <person name="Culotta J."/>
            <person name="Lindsey A.R."/>
        </authorList>
    </citation>
    <scope>NUCLEOTIDE SEQUENCE [LARGE SCALE GENOMIC DNA]</scope>
    <source>
        <strain evidence="1 2">KSX58</strain>
    </source>
</reference>
<evidence type="ECO:0000313" key="2">
    <source>
        <dbReference type="Proteomes" id="UP001627154"/>
    </source>
</evidence>
<gene>
    <name evidence="1" type="ORF">TKK_005469</name>
</gene>
<sequence length="122" mass="15014">MLYTHARKSNPLDFPNVNIKYEPSWNKTLPWNMRARMTLSPIRAIIHTEEEYLNALIRRQYYVRTRARRRVQREQRASIRRIRVHSNSTNEYIKVLAIYWWKLKVILSYSMWFKTCLNLLKQ</sequence>
<proteinExistence type="predicted"/>
<evidence type="ECO:0000313" key="1">
    <source>
        <dbReference type="EMBL" id="KAL3401333.1"/>
    </source>
</evidence>
<dbReference type="EMBL" id="JBJJXI010000046">
    <property type="protein sequence ID" value="KAL3401333.1"/>
    <property type="molecule type" value="Genomic_DNA"/>
</dbReference>
<protein>
    <submittedName>
        <fullName evidence="1">Uncharacterized protein</fullName>
    </submittedName>
</protein>
<accession>A0ABD2X7J7</accession>
<organism evidence="1 2">
    <name type="scientific">Trichogramma kaykai</name>
    <dbReference type="NCBI Taxonomy" id="54128"/>
    <lineage>
        <taxon>Eukaryota</taxon>
        <taxon>Metazoa</taxon>
        <taxon>Ecdysozoa</taxon>
        <taxon>Arthropoda</taxon>
        <taxon>Hexapoda</taxon>
        <taxon>Insecta</taxon>
        <taxon>Pterygota</taxon>
        <taxon>Neoptera</taxon>
        <taxon>Endopterygota</taxon>
        <taxon>Hymenoptera</taxon>
        <taxon>Apocrita</taxon>
        <taxon>Proctotrupomorpha</taxon>
        <taxon>Chalcidoidea</taxon>
        <taxon>Trichogrammatidae</taxon>
        <taxon>Trichogramma</taxon>
    </lineage>
</organism>
<name>A0ABD2X7J7_9HYME</name>
<dbReference type="AlphaFoldDB" id="A0ABD2X7J7"/>
<dbReference type="Proteomes" id="UP001627154">
    <property type="component" value="Unassembled WGS sequence"/>
</dbReference>
<comment type="caution">
    <text evidence="1">The sequence shown here is derived from an EMBL/GenBank/DDBJ whole genome shotgun (WGS) entry which is preliminary data.</text>
</comment>